<dbReference type="Gene3D" id="3.10.129.10">
    <property type="entry name" value="Hotdog Thioesterase"/>
    <property type="match status" value="1"/>
</dbReference>
<evidence type="ECO:0008006" key="4">
    <source>
        <dbReference type="Google" id="ProtNLM"/>
    </source>
</evidence>
<protein>
    <recommendedName>
        <fullName evidence="4">Thioesterase-like superfamily protein</fullName>
    </recommendedName>
</protein>
<reference evidence="2" key="1">
    <citation type="submission" date="2021-01" db="EMBL/GenBank/DDBJ databases">
        <title>Whole genome shotgun sequence of Virgisporangium aurantiacum NBRC 16421.</title>
        <authorList>
            <person name="Komaki H."/>
            <person name="Tamura T."/>
        </authorList>
    </citation>
    <scope>NUCLEOTIDE SEQUENCE</scope>
    <source>
        <strain evidence="2">NBRC 16421</strain>
    </source>
</reference>
<sequence length="252" mass="25921">MTAVYGTDTLPDVEIRVDRHYEGPPGTTNGGWACGLVAGLLTGPETSPGAAVEVTLRAPVPLETPIRGERHGDSAFLTGPPDDNGTGSFLAQARLLDDDETAALPPPPAFVPLADARRAGAPDACIPTPFPTCYVCGTDRPGGLRITVGPTSAGGPIAGVWSPPPTLGALQPRYVWAALDCPTGLVHVTDHAPMALLGRLTMTAHQPPAPGEPLVIVAAATGAERRKRFSTAALYTEAGTLVAKSAATWITI</sequence>
<dbReference type="EMBL" id="BOPG01000015">
    <property type="protein sequence ID" value="GIJ55246.1"/>
    <property type="molecule type" value="Genomic_DNA"/>
</dbReference>
<proteinExistence type="predicted"/>
<dbReference type="AlphaFoldDB" id="A0A8J3Z0L0"/>
<gene>
    <name evidence="2" type="ORF">Vau01_027620</name>
</gene>
<feature type="region of interest" description="Disordered" evidence="1">
    <location>
        <begin position="64"/>
        <end position="88"/>
    </location>
</feature>
<keyword evidence="3" id="KW-1185">Reference proteome</keyword>
<dbReference type="RefSeq" id="WP_203991791.1">
    <property type="nucleotide sequence ID" value="NZ_BOPG01000015.1"/>
</dbReference>
<dbReference type="InterPro" id="IPR029069">
    <property type="entry name" value="HotDog_dom_sf"/>
</dbReference>
<evidence type="ECO:0000313" key="3">
    <source>
        <dbReference type="Proteomes" id="UP000612585"/>
    </source>
</evidence>
<accession>A0A8J3Z0L0</accession>
<name>A0A8J3Z0L0_9ACTN</name>
<evidence type="ECO:0000313" key="2">
    <source>
        <dbReference type="EMBL" id="GIJ55246.1"/>
    </source>
</evidence>
<comment type="caution">
    <text evidence="2">The sequence shown here is derived from an EMBL/GenBank/DDBJ whole genome shotgun (WGS) entry which is preliminary data.</text>
</comment>
<dbReference type="SUPFAM" id="SSF54637">
    <property type="entry name" value="Thioesterase/thiol ester dehydrase-isomerase"/>
    <property type="match status" value="1"/>
</dbReference>
<dbReference type="Proteomes" id="UP000612585">
    <property type="component" value="Unassembled WGS sequence"/>
</dbReference>
<organism evidence="2 3">
    <name type="scientific">Virgisporangium aurantiacum</name>
    <dbReference type="NCBI Taxonomy" id="175570"/>
    <lineage>
        <taxon>Bacteria</taxon>
        <taxon>Bacillati</taxon>
        <taxon>Actinomycetota</taxon>
        <taxon>Actinomycetes</taxon>
        <taxon>Micromonosporales</taxon>
        <taxon>Micromonosporaceae</taxon>
        <taxon>Virgisporangium</taxon>
    </lineage>
</organism>
<evidence type="ECO:0000256" key="1">
    <source>
        <dbReference type="SAM" id="MobiDB-lite"/>
    </source>
</evidence>